<keyword evidence="2" id="KW-1185">Reference proteome</keyword>
<comment type="caution">
    <text evidence="1">The sequence shown here is derived from an EMBL/GenBank/DDBJ whole genome shotgun (WGS) entry which is preliminary data.</text>
</comment>
<evidence type="ECO:0000313" key="1">
    <source>
        <dbReference type="EMBL" id="MBM7124005.1"/>
    </source>
</evidence>
<organism evidence="1 2">
    <name type="scientific">Dyella flava</name>
    <dbReference type="NCBI Taxonomy" id="1920170"/>
    <lineage>
        <taxon>Bacteria</taxon>
        <taxon>Pseudomonadati</taxon>
        <taxon>Pseudomonadota</taxon>
        <taxon>Gammaproteobacteria</taxon>
        <taxon>Lysobacterales</taxon>
        <taxon>Rhodanobacteraceae</taxon>
        <taxon>Dyella</taxon>
    </lineage>
</organism>
<protein>
    <submittedName>
        <fullName evidence="1">Uncharacterized protein</fullName>
    </submittedName>
</protein>
<name>A0ABS2JYD2_9GAMM</name>
<reference evidence="1" key="1">
    <citation type="submission" date="2020-10" db="EMBL/GenBank/DDBJ databases">
        <title>Phylogeny of dyella-like bacteria.</title>
        <authorList>
            <person name="Fu J."/>
        </authorList>
    </citation>
    <scope>NUCLEOTIDE SEQUENCE</scope>
    <source>
        <strain evidence="1">DHOC52</strain>
    </source>
</reference>
<evidence type="ECO:0000313" key="2">
    <source>
        <dbReference type="Proteomes" id="UP001430149"/>
    </source>
</evidence>
<dbReference type="Proteomes" id="UP001430149">
    <property type="component" value="Unassembled WGS sequence"/>
</dbReference>
<dbReference type="EMBL" id="JADIKE010000019">
    <property type="protein sequence ID" value="MBM7124005.1"/>
    <property type="molecule type" value="Genomic_DNA"/>
</dbReference>
<gene>
    <name evidence="1" type="ORF">ISP19_01315</name>
</gene>
<sequence>MNKLQLRAVRPRTASTFHRRKALHGVSRARNAVPTTTLRHDAPVRRAISLRVQWVRNNATGALECRWLAEPVAEPLTRRAVVDFRPAVRMPRLGGMRPPSR</sequence>
<dbReference type="RefSeq" id="WP_204678807.1">
    <property type="nucleotide sequence ID" value="NZ_BSNR01000009.1"/>
</dbReference>
<accession>A0ABS2JYD2</accession>
<proteinExistence type="predicted"/>